<accession>A0ACC2CIE8</accession>
<keyword evidence="2" id="KW-1185">Reference proteome</keyword>
<gene>
    <name evidence="1" type="ORF">O6H91_10G078600</name>
</gene>
<dbReference type="EMBL" id="CM055101">
    <property type="protein sequence ID" value="KAJ7541826.1"/>
    <property type="molecule type" value="Genomic_DNA"/>
</dbReference>
<protein>
    <submittedName>
        <fullName evidence="1">Uncharacterized protein</fullName>
    </submittedName>
</protein>
<evidence type="ECO:0000313" key="2">
    <source>
        <dbReference type="Proteomes" id="UP001162992"/>
    </source>
</evidence>
<evidence type="ECO:0000313" key="1">
    <source>
        <dbReference type="EMBL" id="KAJ7541826.1"/>
    </source>
</evidence>
<comment type="caution">
    <text evidence="1">The sequence shown here is derived from an EMBL/GenBank/DDBJ whole genome shotgun (WGS) entry which is preliminary data.</text>
</comment>
<name>A0ACC2CIE8_DIPCM</name>
<proteinExistence type="predicted"/>
<organism evidence="1 2">
    <name type="scientific">Diphasiastrum complanatum</name>
    <name type="common">Issler's clubmoss</name>
    <name type="synonym">Lycopodium complanatum</name>
    <dbReference type="NCBI Taxonomy" id="34168"/>
    <lineage>
        <taxon>Eukaryota</taxon>
        <taxon>Viridiplantae</taxon>
        <taxon>Streptophyta</taxon>
        <taxon>Embryophyta</taxon>
        <taxon>Tracheophyta</taxon>
        <taxon>Lycopodiopsida</taxon>
        <taxon>Lycopodiales</taxon>
        <taxon>Lycopodiaceae</taxon>
        <taxon>Lycopodioideae</taxon>
        <taxon>Diphasiastrum</taxon>
    </lineage>
</organism>
<dbReference type="Proteomes" id="UP001162992">
    <property type="component" value="Chromosome 10"/>
</dbReference>
<reference evidence="2" key="1">
    <citation type="journal article" date="2024" name="Proc. Natl. Acad. Sci. U.S.A.">
        <title>Extraordinary preservation of gene collinearity over three hundred million years revealed in homosporous lycophytes.</title>
        <authorList>
            <person name="Li C."/>
            <person name="Wickell D."/>
            <person name="Kuo L.Y."/>
            <person name="Chen X."/>
            <person name="Nie B."/>
            <person name="Liao X."/>
            <person name="Peng D."/>
            <person name="Ji J."/>
            <person name="Jenkins J."/>
            <person name="Williams M."/>
            <person name="Shu S."/>
            <person name="Plott C."/>
            <person name="Barry K."/>
            <person name="Rajasekar S."/>
            <person name="Grimwood J."/>
            <person name="Han X."/>
            <person name="Sun S."/>
            <person name="Hou Z."/>
            <person name="He W."/>
            <person name="Dai G."/>
            <person name="Sun C."/>
            <person name="Schmutz J."/>
            <person name="Leebens-Mack J.H."/>
            <person name="Li F.W."/>
            <person name="Wang L."/>
        </authorList>
    </citation>
    <scope>NUCLEOTIDE SEQUENCE [LARGE SCALE GENOMIC DNA]</scope>
    <source>
        <strain evidence="2">cv. PW_Plant_1</strain>
    </source>
</reference>
<sequence length="422" mass="48408">MGERHRQFYHDDRSHFNGDVRRGSGRGGDDGYGGMEQERDEDRAHETLMAPVQSRGEGEREVRVHLNSLIVRAGPASDEEGPDYGSVGAFSERQERYATAGWNYYGQSGGRNESQFGHLSLSPRRRRPYLFMSKFEEDTLRHQGGRRAVNRGGRGRGRYSDRFPTRLQSSSGFERDMPHSGRSFGGRGYGSRDGFVPGEDSHGRNNPNVSPREGDWICSEPTCGNLNFSRRTHCNNCRKPRDMAPFGLGLGGPLGNFQGPVQPDFVGDPHFDRRIGDNHGLLDVPPNAWGQEFDHGLSSRVPDRFLTLPPEREFRDRDRGMYHDGQDGFRDRQRFEKAPSIHRERFDKFSFSSDFYGSGIRERERGNHHKDKSLDHDPRGERRPLSPPRSRWGADLRERSRSPIRRFQRDVHGPRGPTRYRR</sequence>